<keyword evidence="4" id="KW-1133">Transmembrane helix</keyword>
<protein>
    <recommendedName>
        <fullName evidence="2">alpha-glucosidase</fullName>
        <ecNumber evidence="2">3.2.1.20</ecNumber>
    </recommendedName>
</protein>
<dbReference type="InterPro" id="IPR006047">
    <property type="entry name" value="GH13_cat_dom"/>
</dbReference>
<accession>A0ABD0SJ96</accession>
<dbReference type="Gene3D" id="3.20.20.80">
    <property type="entry name" value="Glycosidases"/>
    <property type="match status" value="1"/>
</dbReference>
<comment type="caution">
    <text evidence="6">The sequence shown here is derived from an EMBL/GenBank/DDBJ whole genome shotgun (WGS) entry which is preliminary data.</text>
</comment>
<dbReference type="Gene3D" id="3.90.400.10">
    <property type="entry name" value="Oligo-1,6-glucosidase, Domain 2"/>
    <property type="match status" value="1"/>
</dbReference>
<proteinExistence type="predicted"/>
<feature type="region of interest" description="Disordered" evidence="3">
    <location>
        <begin position="1"/>
        <end position="48"/>
    </location>
</feature>
<dbReference type="SUPFAM" id="SSF51445">
    <property type="entry name" value="(Trans)glycosidases"/>
    <property type="match status" value="1"/>
</dbReference>
<dbReference type="AlphaFoldDB" id="A0ABD0SJ96"/>
<organism evidence="6 7">
    <name type="scientific">Loxostege sticticalis</name>
    <name type="common">Beet webworm moth</name>
    <dbReference type="NCBI Taxonomy" id="481309"/>
    <lineage>
        <taxon>Eukaryota</taxon>
        <taxon>Metazoa</taxon>
        <taxon>Ecdysozoa</taxon>
        <taxon>Arthropoda</taxon>
        <taxon>Hexapoda</taxon>
        <taxon>Insecta</taxon>
        <taxon>Pterygota</taxon>
        <taxon>Neoptera</taxon>
        <taxon>Endopterygota</taxon>
        <taxon>Lepidoptera</taxon>
        <taxon>Glossata</taxon>
        <taxon>Ditrysia</taxon>
        <taxon>Pyraloidea</taxon>
        <taxon>Crambidae</taxon>
        <taxon>Pyraustinae</taxon>
        <taxon>Loxostege</taxon>
    </lineage>
</organism>
<name>A0ABD0SJ96_LOXSC</name>
<gene>
    <name evidence="6" type="ORF">ABMA28_007919</name>
</gene>
<dbReference type="SMART" id="SM00642">
    <property type="entry name" value="Aamy"/>
    <property type="match status" value="1"/>
</dbReference>
<dbReference type="Pfam" id="PF00128">
    <property type="entry name" value="Alpha-amylase"/>
    <property type="match status" value="1"/>
</dbReference>
<evidence type="ECO:0000259" key="5">
    <source>
        <dbReference type="SMART" id="SM00642"/>
    </source>
</evidence>
<dbReference type="PANTHER" id="PTHR46673">
    <property type="entry name" value="4F2 CELL-SURFACE ANTIGEN HEAVY CHAIN"/>
    <property type="match status" value="1"/>
</dbReference>
<dbReference type="InterPro" id="IPR042280">
    <property type="entry name" value="SLC3A2"/>
</dbReference>
<dbReference type="InterPro" id="IPR031984">
    <property type="entry name" value="SLC3A2_N"/>
</dbReference>
<dbReference type="Proteomes" id="UP001549921">
    <property type="component" value="Unassembled WGS sequence"/>
</dbReference>
<sequence length="614" mass="68431">MAEPRKNHLSIDGGQIKEDDNVATYKPIPDADSEYKPPAKTLTKSKEKISDEAEEKLLDKEEEAKIVTRVDMADAKYVVGDHRNGDAKIELDANKRQFSGLTKEELLKYADDPFWVRLRWFMFALFWALWLCMLAGAIAIIVRAPKCSAPTPKAWFEKGPIVDASAIAFDDVEPHLPLIQSSKAAAIFADVGPAYEVLDSPDLRERFTKFVAKAKEYGIKVIVDLTPNFVSATHNWFVLSVNRTEPYDSYFNWAKGGDYAEGSGTPSPPNKWVSTMNTSAWEWNEDRKEFYLHQFGKEQPDLNFHNPQVVAEFDKVLRMWMKTGADGVRLHKVRLALVNSSYPPEYEVKGRGSVPDSDHTSYPYWRHIHTTDQPGLDALLARWSKVVDDSSSTPGSGETVFTVAEEAQPELFLLARNVTGLRPRSAAPLALKAGANVSAFAQDVRKRLPHWPAIKLKVSPSDEAEESELAELALLLPAAPVLELKQLGDENNDTSPSEKLSHLVSLRADASIEHGHYELAAVRDNNSSQELLACARWKQGHTGYVAVFNPGSTEARANLTLSSVPDTLTVHHVSHAVREYTNYTSNLPVSRDSVLVPPRSTVVLSYVPKESEEQ</sequence>
<dbReference type="InterPro" id="IPR045857">
    <property type="entry name" value="O16G_dom_2"/>
</dbReference>
<evidence type="ECO:0000256" key="4">
    <source>
        <dbReference type="SAM" id="Phobius"/>
    </source>
</evidence>
<evidence type="ECO:0000256" key="3">
    <source>
        <dbReference type="SAM" id="MobiDB-lite"/>
    </source>
</evidence>
<dbReference type="InterPro" id="IPR017853">
    <property type="entry name" value="GH"/>
</dbReference>
<keyword evidence="4" id="KW-0472">Membrane</keyword>
<dbReference type="EMBL" id="JBEDNZ010000020">
    <property type="protein sequence ID" value="KAL0819913.1"/>
    <property type="molecule type" value="Genomic_DNA"/>
</dbReference>
<dbReference type="GO" id="GO:0004558">
    <property type="term" value="F:alpha-1,4-glucosidase activity"/>
    <property type="evidence" value="ECO:0007669"/>
    <property type="project" value="UniProtKB-EC"/>
</dbReference>
<dbReference type="Pfam" id="PF16028">
    <property type="entry name" value="SLC3A2_N"/>
    <property type="match status" value="1"/>
</dbReference>
<feature type="transmembrane region" description="Helical" evidence="4">
    <location>
        <begin position="120"/>
        <end position="142"/>
    </location>
</feature>
<keyword evidence="4" id="KW-0812">Transmembrane</keyword>
<evidence type="ECO:0000313" key="6">
    <source>
        <dbReference type="EMBL" id="KAL0819913.1"/>
    </source>
</evidence>
<evidence type="ECO:0000256" key="2">
    <source>
        <dbReference type="ARBA" id="ARBA00012741"/>
    </source>
</evidence>
<evidence type="ECO:0000256" key="1">
    <source>
        <dbReference type="ARBA" id="ARBA00001657"/>
    </source>
</evidence>
<dbReference type="EC" id="3.2.1.20" evidence="2"/>
<reference evidence="6 7" key="1">
    <citation type="submission" date="2024-06" db="EMBL/GenBank/DDBJ databases">
        <title>A chromosome-level genome assembly of beet webworm, Loxostege sticticalis.</title>
        <authorList>
            <person name="Zhang Y."/>
        </authorList>
    </citation>
    <scope>NUCLEOTIDE SEQUENCE [LARGE SCALE GENOMIC DNA]</scope>
    <source>
        <strain evidence="6">AQ028</strain>
        <tissue evidence="6">Male pupae</tissue>
    </source>
</reference>
<dbReference type="PANTHER" id="PTHR46673:SF1">
    <property type="entry name" value="4F2 CELL-SURFACE ANTIGEN HEAVY CHAIN"/>
    <property type="match status" value="1"/>
</dbReference>
<comment type="catalytic activity">
    <reaction evidence="1">
        <text>Hydrolysis of terminal, non-reducing (1-&gt;4)-linked alpha-D-glucose residues with release of alpha-D-glucose.</text>
        <dbReference type="EC" id="3.2.1.20"/>
    </reaction>
</comment>
<evidence type="ECO:0000313" key="7">
    <source>
        <dbReference type="Proteomes" id="UP001549921"/>
    </source>
</evidence>
<feature type="domain" description="Glycosyl hydrolase family 13 catalytic" evidence="5">
    <location>
        <begin position="159"/>
        <end position="507"/>
    </location>
</feature>